<dbReference type="PANTHER" id="PTHR34851:SF5">
    <property type="entry name" value="MARVEL DOMAIN-CONTAINING PROTEIN"/>
    <property type="match status" value="1"/>
</dbReference>
<sequence>MYSLLTKNQDINNPEYFRCCCGCHVKKGALIIASISIFGSVLQLFSGNIGSILSGIVGICASVLVFCADNKERAWAYIPYLVLQALGIIGCLVAIFIFLAGVIVSPQWLFDTLNEKEFLTHDLGIWTLHGNI</sequence>
<feature type="transmembrane region" description="Helical" evidence="1">
    <location>
        <begin position="80"/>
        <end position="104"/>
    </location>
</feature>
<proteinExistence type="predicted"/>
<reference evidence="3" key="1">
    <citation type="submission" date="2022-11" db="UniProtKB">
        <authorList>
            <consortium name="WormBaseParasite"/>
        </authorList>
    </citation>
    <scope>IDENTIFICATION</scope>
</reference>
<keyword evidence="1" id="KW-0812">Transmembrane</keyword>
<evidence type="ECO:0000256" key="1">
    <source>
        <dbReference type="SAM" id="Phobius"/>
    </source>
</evidence>
<feature type="transmembrane region" description="Helical" evidence="1">
    <location>
        <begin position="28"/>
        <end position="45"/>
    </location>
</feature>
<feature type="transmembrane region" description="Helical" evidence="1">
    <location>
        <begin position="51"/>
        <end position="68"/>
    </location>
</feature>
<name>A0A914DJG1_9BILA</name>
<accession>A0A914DJG1</accession>
<protein>
    <submittedName>
        <fullName evidence="3">Uncharacterized protein</fullName>
    </submittedName>
</protein>
<keyword evidence="1" id="KW-1133">Transmembrane helix</keyword>
<evidence type="ECO:0000313" key="3">
    <source>
        <dbReference type="WBParaSite" id="ACRNAN_scaffold2795.g30242.t1"/>
    </source>
</evidence>
<organism evidence="2 3">
    <name type="scientific">Acrobeloides nanus</name>
    <dbReference type="NCBI Taxonomy" id="290746"/>
    <lineage>
        <taxon>Eukaryota</taxon>
        <taxon>Metazoa</taxon>
        <taxon>Ecdysozoa</taxon>
        <taxon>Nematoda</taxon>
        <taxon>Chromadorea</taxon>
        <taxon>Rhabditida</taxon>
        <taxon>Tylenchina</taxon>
        <taxon>Cephalobomorpha</taxon>
        <taxon>Cephaloboidea</taxon>
        <taxon>Cephalobidae</taxon>
        <taxon>Acrobeloides</taxon>
    </lineage>
</organism>
<dbReference type="PANTHER" id="PTHR34851">
    <property type="entry name" value="PROTEIN CBG05235-RELATED"/>
    <property type="match status" value="1"/>
</dbReference>
<keyword evidence="2" id="KW-1185">Reference proteome</keyword>
<dbReference type="AlphaFoldDB" id="A0A914DJG1"/>
<evidence type="ECO:0000313" key="2">
    <source>
        <dbReference type="Proteomes" id="UP000887540"/>
    </source>
</evidence>
<dbReference type="WBParaSite" id="ACRNAN_scaffold2795.g30242.t1">
    <property type="protein sequence ID" value="ACRNAN_scaffold2795.g30242.t1"/>
    <property type="gene ID" value="ACRNAN_scaffold2795.g30242"/>
</dbReference>
<keyword evidence="1" id="KW-0472">Membrane</keyword>
<dbReference type="Proteomes" id="UP000887540">
    <property type="component" value="Unplaced"/>
</dbReference>